<dbReference type="GO" id="GO:0004803">
    <property type="term" value="F:transposase activity"/>
    <property type="evidence" value="ECO:0007669"/>
    <property type="project" value="InterPro"/>
</dbReference>
<dbReference type="GO" id="GO:0003677">
    <property type="term" value="F:DNA binding"/>
    <property type="evidence" value="ECO:0007669"/>
    <property type="project" value="InterPro"/>
</dbReference>
<gene>
    <name evidence="1" type="ORF">DFP76_104118</name>
</gene>
<dbReference type="Proteomes" id="UP000252086">
    <property type="component" value="Unassembled WGS sequence"/>
</dbReference>
<reference evidence="1 2" key="1">
    <citation type="submission" date="2018-06" db="EMBL/GenBank/DDBJ databases">
        <title>Genomic Encyclopedia of Type Strains, Phase III (KMG-III): the genomes of soil and plant-associated and newly described type strains.</title>
        <authorList>
            <person name="Whitman W."/>
        </authorList>
    </citation>
    <scope>NUCLEOTIDE SEQUENCE [LARGE SCALE GENOMIC DNA]</scope>
    <source>
        <strain evidence="1 2">CECT 7732</strain>
    </source>
</reference>
<dbReference type="AlphaFoldDB" id="A0A366CZR1"/>
<sequence>MPRRSRVSIPGYAEHIIQCGNNRQPIFACDEDMKAYAYWLGEYAKKFEVSICPPPEN</sequence>
<accession>A0A366CZR1</accession>
<evidence type="ECO:0000313" key="1">
    <source>
        <dbReference type="EMBL" id="RBO83303.1"/>
    </source>
</evidence>
<dbReference type="EMBL" id="QNRF01000004">
    <property type="protein sequence ID" value="RBO83303.1"/>
    <property type="molecule type" value="Genomic_DNA"/>
</dbReference>
<protein>
    <submittedName>
        <fullName evidence="1">Uncharacterized protein</fullName>
    </submittedName>
</protein>
<dbReference type="RefSeq" id="WP_181799809.1">
    <property type="nucleotide sequence ID" value="NZ_QNRF01000004.1"/>
</dbReference>
<dbReference type="InterPro" id="IPR036515">
    <property type="entry name" value="Transposase_17_sf"/>
</dbReference>
<evidence type="ECO:0000313" key="2">
    <source>
        <dbReference type="Proteomes" id="UP000252086"/>
    </source>
</evidence>
<name>A0A366CZR1_9GAMM</name>
<keyword evidence="2" id="KW-1185">Reference proteome</keyword>
<proteinExistence type="predicted"/>
<comment type="caution">
    <text evidence="1">The sequence shown here is derived from an EMBL/GenBank/DDBJ whole genome shotgun (WGS) entry which is preliminary data.</text>
</comment>
<dbReference type="SUPFAM" id="SSF143422">
    <property type="entry name" value="Transposase IS200-like"/>
    <property type="match status" value="1"/>
</dbReference>
<dbReference type="GO" id="GO:0006313">
    <property type="term" value="P:DNA transposition"/>
    <property type="evidence" value="ECO:0007669"/>
    <property type="project" value="InterPro"/>
</dbReference>
<organism evidence="1 2">
    <name type="scientific">Marinomonas aquiplantarum</name>
    <dbReference type="NCBI Taxonomy" id="491951"/>
    <lineage>
        <taxon>Bacteria</taxon>
        <taxon>Pseudomonadati</taxon>
        <taxon>Pseudomonadota</taxon>
        <taxon>Gammaproteobacteria</taxon>
        <taxon>Oceanospirillales</taxon>
        <taxon>Oceanospirillaceae</taxon>
        <taxon>Marinomonas</taxon>
    </lineage>
</organism>